<protein>
    <submittedName>
        <fullName evidence="1">Uncharacterized protein</fullName>
    </submittedName>
</protein>
<accession>A0ABU6XGP1</accession>
<reference evidence="1 2" key="1">
    <citation type="journal article" date="2023" name="Plants (Basel)">
        <title>Bridging the Gap: Combining Genomics and Transcriptomics Approaches to Understand Stylosanthes scabra, an Orphan Legume from the Brazilian Caatinga.</title>
        <authorList>
            <person name="Ferreira-Neto J.R.C."/>
            <person name="da Silva M.D."/>
            <person name="Binneck E."/>
            <person name="de Melo N.F."/>
            <person name="da Silva R.H."/>
            <person name="de Melo A.L.T.M."/>
            <person name="Pandolfi V."/>
            <person name="Bustamante F.O."/>
            <person name="Brasileiro-Vidal A.C."/>
            <person name="Benko-Iseppon A.M."/>
        </authorList>
    </citation>
    <scope>NUCLEOTIDE SEQUENCE [LARGE SCALE GENOMIC DNA]</scope>
    <source>
        <tissue evidence="1">Leaves</tissue>
    </source>
</reference>
<evidence type="ECO:0000313" key="1">
    <source>
        <dbReference type="EMBL" id="MED6197235.1"/>
    </source>
</evidence>
<organism evidence="1 2">
    <name type="scientific">Stylosanthes scabra</name>
    <dbReference type="NCBI Taxonomy" id="79078"/>
    <lineage>
        <taxon>Eukaryota</taxon>
        <taxon>Viridiplantae</taxon>
        <taxon>Streptophyta</taxon>
        <taxon>Embryophyta</taxon>
        <taxon>Tracheophyta</taxon>
        <taxon>Spermatophyta</taxon>
        <taxon>Magnoliopsida</taxon>
        <taxon>eudicotyledons</taxon>
        <taxon>Gunneridae</taxon>
        <taxon>Pentapetalae</taxon>
        <taxon>rosids</taxon>
        <taxon>fabids</taxon>
        <taxon>Fabales</taxon>
        <taxon>Fabaceae</taxon>
        <taxon>Papilionoideae</taxon>
        <taxon>50 kb inversion clade</taxon>
        <taxon>dalbergioids sensu lato</taxon>
        <taxon>Dalbergieae</taxon>
        <taxon>Pterocarpus clade</taxon>
        <taxon>Stylosanthes</taxon>
    </lineage>
</organism>
<name>A0ABU6XGP1_9FABA</name>
<gene>
    <name evidence="1" type="ORF">PIB30_054765</name>
</gene>
<dbReference type="EMBL" id="JASCZI010211869">
    <property type="protein sequence ID" value="MED6197235.1"/>
    <property type="molecule type" value="Genomic_DNA"/>
</dbReference>
<keyword evidence="2" id="KW-1185">Reference proteome</keyword>
<proteinExistence type="predicted"/>
<sequence>MSHTVPRAQQILHYQLPPIFPSLTRRVFSNLPTHLSLFPCLKTRVALNSLSSSPRLSTIHSHCCHRACVAVASPVILWSQLLTLVLPRLASSRTGAVSVTAWPRSPPSVVDAELPLEPRS</sequence>
<evidence type="ECO:0000313" key="2">
    <source>
        <dbReference type="Proteomes" id="UP001341840"/>
    </source>
</evidence>
<dbReference type="Proteomes" id="UP001341840">
    <property type="component" value="Unassembled WGS sequence"/>
</dbReference>
<comment type="caution">
    <text evidence="1">The sequence shown here is derived from an EMBL/GenBank/DDBJ whole genome shotgun (WGS) entry which is preliminary data.</text>
</comment>